<organism evidence="1 2">
    <name type="scientific">Bradymonas sediminis</name>
    <dbReference type="NCBI Taxonomy" id="1548548"/>
    <lineage>
        <taxon>Bacteria</taxon>
        <taxon>Deltaproteobacteria</taxon>
        <taxon>Bradymonadales</taxon>
        <taxon>Bradymonadaceae</taxon>
        <taxon>Bradymonas</taxon>
    </lineage>
</organism>
<gene>
    <name evidence="1" type="ORF">DN745_04140</name>
</gene>
<keyword evidence="2" id="KW-1185">Reference proteome</keyword>
<evidence type="ECO:0000313" key="1">
    <source>
        <dbReference type="EMBL" id="AWV88568.1"/>
    </source>
</evidence>
<name>A0A2Z4FIQ6_9DELT</name>
<dbReference type="RefSeq" id="WP_111332432.1">
    <property type="nucleotide sequence ID" value="NZ_CP030032.1"/>
</dbReference>
<dbReference type="Proteomes" id="UP000249799">
    <property type="component" value="Chromosome"/>
</dbReference>
<dbReference type="KEGG" id="bsed:DN745_04140"/>
<proteinExistence type="predicted"/>
<protein>
    <submittedName>
        <fullName evidence="1">Uncharacterized protein</fullName>
    </submittedName>
</protein>
<evidence type="ECO:0000313" key="2">
    <source>
        <dbReference type="Proteomes" id="UP000249799"/>
    </source>
</evidence>
<dbReference type="AlphaFoldDB" id="A0A2Z4FIQ6"/>
<sequence>MNADDTLKRMIRLGEELYGAVDLEEEKDSLLESLRGVGAETRSRVESALDTFGESALDEAINRLDRAQEQLLAGRSIGELSDAEITDYSELGNLKVVLSARRVRLAADGDALAWFIEDVWPVLRKVAPVLLTLLV</sequence>
<reference evidence="1 2" key="1">
    <citation type="submission" date="2018-06" db="EMBL/GenBank/DDBJ databases">
        <title>Lujinxingia sediminis gen. nov. sp. nov., a new facultative anaerobic member of the class Deltaproteobacteria, and proposal of Lujinxingaceae fam. nov.</title>
        <authorList>
            <person name="Guo L.-Y."/>
            <person name="Li C.-M."/>
            <person name="Wang S."/>
            <person name="Du Z.-J."/>
        </authorList>
    </citation>
    <scope>NUCLEOTIDE SEQUENCE [LARGE SCALE GENOMIC DNA]</scope>
    <source>
        <strain evidence="1 2">FA350</strain>
    </source>
</reference>
<accession>A0A2Z4FIQ6</accession>
<dbReference type="EMBL" id="CP030032">
    <property type="protein sequence ID" value="AWV88568.1"/>
    <property type="molecule type" value="Genomic_DNA"/>
</dbReference>